<dbReference type="EMBL" id="CYKH01001960">
    <property type="protein sequence ID" value="CUG91712.1"/>
    <property type="molecule type" value="Genomic_DNA"/>
</dbReference>
<dbReference type="OMA" id="SKMNFMQ"/>
<keyword evidence="2" id="KW-1185">Reference proteome</keyword>
<name>A0A0S4JNJ1_BODSA</name>
<dbReference type="Proteomes" id="UP000051952">
    <property type="component" value="Unassembled WGS sequence"/>
</dbReference>
<sequence length="192" mass="21689">MLRRLCPISSVLATTSGAIRACAGSSAPAAAAFVVPQPPLLHVAPTPHRTVGGVFIVLCQDHPFKHQWEVIKCLRDLRLEFRGQVTIHPDIPQVRKLLWRTRHVVKIERLDLDEAKDMIGVPKHMRFSDLATQIPSTFGRMKGTKSPGLRSKMNFMQYRRMRIRDVLHRDAVEKKLLAAKKNLRKASVESSS</sequence>
<protein>
    <recommendedName>
        <fullName evidence="3">Ribosomal protein L30 ferredoxin-like fold domain-containing protein</fullName>
    </recommendedName>
</protein>
<dbReference type="AlphaFoldDB" id="A0A0S4JNJ1"/>
<dbReference type="OrthoDB" id="9973389at2759"/>
<reference evidence="2" key="1">
    <citation type="submission" date="2015-09" db="EMBL/GenBank/DDBJ databases">
        <authorList>
            <consortium name="Pathogen Informatics"/>
        </authorList>
    </citation>
    <scope>NUCLEOTIDE SEQUENCE [LARGE SCALE GENOMIC DNA]</scope>
    <source>
        <strain evidence="2">Lake Konstanz</strain>
    </source>
</reference>
<accession>A0A0S4JNJ1</accession>
<evidence type="ECO:0000313" key="1">
    <source>
        <dbReference type="EMBL" id="CUG91712.1"/>
    </source>
</evidence>
<dbReference type="VEuPathDB" id="TriTrypDB:BSAL_33690"/>
<dbReference type="SUPFAM" id="SSF55129">
    <property type="entry name" value="Ribosomal protein L30p/L7e"/>
    <property type="match status" value="1"/>
</dbReference>
<dbReference type="InterPro" id="IPR036919">
    <property type="entry name" value="Ribo_uL30_ferredoxin-like_sf"/>
</dbReference>
<gene>
    <name evidence="1" type="ORF">BSAL_33690</name>
</gene>
<evidence type="ECO:0008006" key="3">
    <source>
        <dbReference type="Google" id="ProtNLM"/>
    </source>
</evidence>
<proteinExistence type="predicted"/>
<organism evidence="1 2">
    <name type="scientific">Bodo saltans</name>
    <name type="common">Flagellated protozoan</name>
    <dbReference type="NCBI Taxonomy" id="75058"/>
    <lineage>
        <taxon>Eukaryota</taxon>
        <taxon>Discoba</taxon>
        <taxon>Euglenozoa</taxon>
        <taxon>Kinetoplastea</taxon>
        <taxon>Metakinetoplastina</taxon>
        <taxon>Eubodonida</taxon>
        <taxon>Bodonidae</taxon>
        <taxon>Bodo</taxon>
    </lineage>
</organism>
<evidence type="ECO:0000313" key="2">
    <source>
        <dbReference type="Proteomes" id="UP000051952"/>
    </source>
</evidence>